<name>A0A1N7STY6_9BURK</name>
<keyword evidence="2" id="KW-1185">Reference proteome</keyword>
<dbReference type="Proteomes" id="UP000195569">
    <property type="component" value="Unassembled WGS sequence"/>
</dbReference>
<evidence type="ECO:0000313" key="1">
    <source>
        <dbReference type="EMBL" id="SIT50943.1"/>
    </source>
</evidence>
<organism evidence="1 2">
    <name type="scientific">Paraburkholderia piptadeniae</name>
    <dbReference type="NCBI Taxonomy" id="1701573"/>
    <lineage>
        <taxon>Bacteria</taxon>
        <taxon>Pseudomonadati</taxon>
        <taxon>Pseudomonadota</taxon>
        <taxon>Betaproteobacteria</taxon>
        <taxon>Burkholderiales</taxon>
        <taxon>Burkholderiaceae</taxon>
        <taxon>Paraburkholderia</taxon>
    </lineage>
</organism>
<gene>
    <name evidence="1" type="ORF">BN2476_960094</name>
</gene>
<reference evidence="1" key="1">
    <citation type="submission" date="2016-12" db="EMBL/GenBank/DDBJ databases">
        <authorList>
            <person name="Moulin L."/>
        </authorList>
    </citation>
    <scope>NUCLEOTIDE SEQUENCE [LARGE SCALE GENOMIC DNA]</scope>
    <source>
        <strain evidence="1">STM 7183</strain>
    </source>
</reference>
<accession>A0A1N7STY6</accession>
<comment type="caution">
    <text evidence="1">The sequence shown here is derived from an EMBL/GenBank/DDBJ whole genome shotgun (WGS) entry which is preliminary data.</text>
</comment>
<dbReference type="EMBL" id="CYGY02000096">
    <property type="protein sequence ID" value="SIT50943.1"/>
    <property type="molecule type" value="Genomic_DNA"/>
</dbReference>
<sequence>MRKRYRADPLARLWNILSGYLASEIRSSAIRLRVFRSLRAAILYWTLGFGGVASTTNRVVGGSK</sequence>
<protein>
    <submittedName>
        <fullName evidence="1">Uncharacterized protein</fullName>
    </submittedName>
</protein>
<dbReference type="AlphaFoldDB" id="A0A1N7STY6"/>
<proteinExistence type="predicted"/>
<evidence type="ECO:0000313" key="2">
    <source>
        <dbReference type="Proteomes" id="UP000195569"/>
    </source>
</evidence>